<evidence type="ECO:0000256" key="4">
    <source>
        <dbReference type="ARBA" id="ARBA00022964"/>
    </source>
</evidence>
<evidence type="ECO:0000256" key="2">
    <source>
        <dbReference type="ARBA" id="ARBA00022723"/>
    </source>
</evidence>
<feature type="region of interest" description="Disordered" evidence="7">
    <location>
        <begin position="1"/>
        <end position="28"/>
    </location>
</feature>
<evidence type="ECO:0000256" key="1">
    <source>
        <dbReference type="ARBA" id="ARBA00001961"/>
    </source>
</evidence>
<keyword evidence="4" id="KW-0223">Dioxygenase</keyword>
<dbReference type="SMART" id="SM00702">
    <property type="entry name" value="P4Hc"/>
    <property type="match status" value="1"/>
</dbReference>
<organism evidence="9 10">
    <name type="scientific">Roseomonas populi</name>
    <dbReference type="NCBI Taxonomy" id="3121582"/>
    <lineage>
        <taxon>Bacteria</taxon>
        <taxon>Pseudomonadati</taxon>
        <taxon>Pseudomonadota</taxon>
        <taxon>Alphaproteobacteria</taxon>
        <taxon>Acetobacterales</taxon>
        <taxon>Roseomonadaceae</taxon>
        <taxon>Roseomonas</taxon>
    </lineage>
</organism>
<feature type="compositionally biased region" description="Pro residues" evidence="7">
    <location>
        <begin position="1"/>
        <end position="11"/>
    </location>
</feature>
<accession>A0ABT1X164</accession>
<reference evidence="9 10" key="1">
    <citation type="submission" date="2022-06" db="EMBL/GenBank/DDBJ databases">
        <title>Roseomonas CN29.</title>
        <authorList>
            <person name="Cheng Y."/>
            <person name="He X."/>
        </authorList>
    </citation>
    <scope>NUCLEOTIDE SEQUENCE [LARGE SCALE GENOMIC DNA]</scope>
    <source>
        <strain evidence="9 10">CN29</strain>
    </source>
</reference>
<keyword evidence="5" id="KW-0560">Oxidoreductase</keyword>
<dbReference type="Pfam" id="PF13640">
    <property type="entry name" value="2OG-FeII_Oxy_3"/>
    <property type="match status" value="1"/>
</dbReference>
<dbReference type="InterPro" id="IPR006620">
    <property type="entry name" value="Pro_4_hyd_alph"/>
</dbReference>
<dbReference type="RefSeq" id="WP_257715150.1">
    <property type="nucleotide sequence ID" value="NZ_JANJOU010000003.1"/>
</dbReference>
<dbReference type="InterPro" id="IPR044862">
    <property type="entry name" value="Pro_4_hyd_alph_FE2OG_OXY"/>
</dbReference>
<proteinExistence type="predicted"/>
<feature type="domain" description="Fe2OG dioxygenase" evidence="8">
    <location>
        <begin position="268"/>
        <end position="362"/>
    </location>
</feature>
<dbReference type="InterPro" id="IPR005123">
    <property type="entry name" value="Oxoglu/Fe-dep_dioxygenase_dom"/>
</dbReference>
<protein>
    <submittedName>
        <fullName evidence="9">2OG-Fe(II) oxygenase</fullName>
    </submittedName>
</protein>
<comment type="cofactor">
    <cofactor evidence="1">
        <name>L-ascorbate</name>
        <dbReference type="ChEBI" id="CHEBI:38290"/>
    </cofactor>
</comment>
<keyword evidence="10" id="KW-1185">Reference proteome</keyword>
<evidence type="ECO:0000259" key="8">
    <source>
        <dbReference type="PROSITE" id="PS51471"/>
    </source>
</evidence>
<evidence type="ECO:0000256" key="5">
    <source>
        <dbReference type="ARBA" id="ARBA00023002"/>
    </source>
</evidence>
<gene>
    <name evidence="9" type="ORF">NRP21_05380</name>
</gene>
<evidence type="ECO:0000313" key="9">
    <source>
        <dbReference type="EMBL" id="MCR0981474.1"/>
    </source>
</evidence>
<dbReference type="PROSITE" id="PS51471">
    <property type="entry name" value="FE2OG_OXY"/>
    <property type="match status" value="1"/>
</dbReference>
<evidence type="ECO:0000256" key="7">
    <source>
        <dbReference type="SAM" id="MobiDB-lite"/>
    </source>
</evidence>
<keyword evidence="2" id="KW-0479">Metal-binding</keyword>
<sequence>MQDAPPNPPDLSPLRRFRPGDPVPRFHAVNDRNPRYAFDSVAGRYVILAFLGSVRAHAQTEAAWGALRSAQAEGLLDDDRACAFVVTADPPPPEGGAGGAGAVRDHYPGLRVFRDRDFAISRLFGACVPDGEARVSYHGFALLLDPALRVLAAAPLPGMADLLGQLRSLPPPDRHAGANMIAPVLTLPRVLDPEFCRELIALYERHGGQESGFMREVNGRTVGMLDASHKRRRDHEIAEEPLRAALRAQIQRRLLPEIERAFQYKATRIERYIVACYDAADGGHFRAHRDNTTRGTAHRRFAVTMNLNDDFDGGELWFPEFGRQRYRPPVGGAVVFSCSLLHEATRVTRGTRYATLPFLYDEEAARIRAENVAFLGESAGAEQRA</sequence>
<keyword evidence="3" id="KW-0847">Vitamin C</keyword>
<evidence type="ECO:0000313" key="10">
    <source>
        <dbReference type="Proteomes" id="UP001524642"/>
    </source>
</evidence>
<keyword evidence="6" id="KW-0408">Iron</keyword>
<name>A0ABT1X164_9PROT</name>
<comment type="caution">
    <text evidence="9">The sequence shown here is derived from an EMBL/GenBank/DDBJ whole genome shotgun (WGS) entry which is preliminary data.</text>
</comment>
<dbReference type="Proteomes" id="UP001524642">
    <property type="component" value="Unassembled WGS sequence"/>
</dbReference>
<dbReference type="EMBL" id="JANJOU010000003">
    <property type="protein sequence ID" value="MCR0981474.1"/>
    <property type="molecule type" value="Genomic_DNA"/>
</dbReference>
<evidence type="ECO:0000256" key="3">
    <source>
        <dbReference type="ARBA" id="ARBA00022896"/>
    </source>
</evidence>
<dbReference type="Gene3D" id="2.60.120.620">
    <property type="entry name" value="q2cbj1_9rhob like domain"/>
    <property type="match status" value="1"/>
</dbReference>
<evidence type="ECO:0000256" key="6">
    <source>
        <dbReference type="ARBA" id="ARBA00023004"/>
    </source>
</evidence>